<dbReference type="InterPro" id="IPR043502">
    <property type="entry name" value="DNA/RNA_pol_sf"/>
</dbReference>
<evidence type="ECO:0000256" key="1">
    <source>
        <dbReference type="SAM" id="MobiDB-lite"/>
    </source>
</evidence>
<dbReference type="PANTHER" id="PTHR47027">
    <property type="entry name" value="REVERSE TRANSCRIPTASE DOMAIN-CONTAINING PROTEIN"/>
    <property type="match status" value="1"/>
</dbReference>
<dbReference type="InterPro" id="IPR043128">
    <property type="entry name" value="Rev_trsase/Diguanyl_cyclase"/>
</dbReference>
<feature type="region of interest" description="Disordered" evidence="1">
    <location>
        <begin position="1"/>
        <end position="34"/>
    </location>
</feature>
<feature type="domain" description="Reverse transcriptase" evidence="2">
    <location>
        <begin position="80"/>
        <end position="352"/>
    </location>
</feature>
<dbReference type="Gene3D" id="3.30.70.270">
    <property type="match status" value="1"/>
</dbReference>
<evidence type="ECO:0000313" key="3">
    <source>
        <dbReference type="EMBL" id="KAL0271345.1"/>
    </source>
</evidence>
<evidence type="ECO:0000259" key="2">
    <source>
        <dbReference type="PROSITE" id="PS50878"/>
    </source>
</evidence>
<dbReference type="InterPro" id="IPR000477">
    <property type="entry name" value="RT_dom"/>
</dbReference>
<dbReference type="PRINTS" id="PR01345">
    <property type="entry name" value="CERVTRCPTASE"/>
</dbReference>
<dbReference type="PANTHER" id="PTHR47027:SF20">
    <property type="entry name" value="REVERSE TRANSCRIPTASE-LIKE PROTEIN WITH RNA-DIRECTED DNA POLYMERASE DOMAIN"/>
    <property type="match status" value="1"/>
</dbReference>
<dbReference type="PROSITE" id="PS50878">
    <property type="entry name" value="RT_POL"/>
    <property type="match status" value="1"/>
</dbReference>
<name>A0AAW2HPI1_9NEOP</name>
<feature type="compositionally biased region" description="Basic and acidic residues" evidence="1">
    <location>
        <begin position="1"/>
        <end position="11"/>
    </location>
</feature>
<feature type="compositionally biased region" description="Low complexity" evidence="1">
    <location>
        <begin position="15"/>
        <end position="34"/>
    </location>
</feature>
<dbReference type="SUPFAM" id="SSF56672">
    <property type="entry name" value="DNA/RNA polymerases"/>
    <property type="match status" value="1"/>
</dbReference>
<organism evidence="3">
    <name type="scientific">Menopon gallinae</name>
    <name type="common">poultry shaft louse</name>
    <dbReference type="NCBI Taxonomy" id="328185"/>
    <lineage>
        <taxon>Eukaryota</taxon>
        <taxon>Metazoa</taxon>
        <taxon>Ecdysozoa</taxon>
        <taxon>Arthropoda</taxon>
        <taxon>Hexapoda</taxon>
        <taxon>Insecta</taxon>
        <taxon>Pterygota</taxon>
        <taxon>Neoptera</taxon>
        <taxon>Paraneoptera</taxon>
        <taxon>Psocodea</taxon>
        <taxon>Troctomorpha</taxon>
        <taxon>Phthiraptera</taxon>
        <taxon>Amblycera</taxon>
        <taxon>Menoponidae</taxon>
        <taxon>Menopon</taxon>
    </lineage>
</organism>
<dbReference type="EMBL" id="JARGDH010000004">
    <property type="protein sequence ID" value="KAL0271345.1"/>
    <property type="molecule type" value="Genomic_DNA"/>
</dbReference>
<dbReference type="Pfam" id="PF00078">
    <property type="entry name" value="RVT_1"/>
    <property type="match status" value="1"/>
</dbReference>
<dbReference type="AlphaFoldDB" id="A0AAW2HPI1"/>
<protein>
    <recommendedName>
        <fullName evidence="2">Reverse transcriptase domain-containing protein</fullName>
    </recommendedName>
</protein>
<dbReference type="GO" id="GO:0071897">
    <property type="term" value="P:DNA biosynthetic process"/>
    <property type="evidence" value="ECO:0007669"/>
    <property type="project" value="UniProtKB-ARBA"/>
</dbReference>
<reference evidence="3" key="1">
    <citation type="journal article" date="2024" name="Gigascience">
        <title>Chromosome-level genome of the poultry shaft louse Menopon gallinae provides insight into the host-switching and adaptive evolution of parasitic lice.</title>
        <authorList>
            <person name="Xu Y."/>
            <person name="Ma L."/>
            <person name="Liu S."/>
            <person name="Liang Y."/>
            <person name="Liu Q."/>
            <person name="He Z."/>
            <person name="Tian L."/>
            <person name="Duan Y."/>
            <person name="Cai W."/>
            <person name="Li H."/>
            <person name="Song F."/>
        </authorList>
    </citation>
    <scope>NUCLEOTIDE SEQUENCE</scope>
    <source>
        <strain evidence="3">Cailab_2023a</strain>
    </source>
</reference>
<comment type="caution">
    <text evidence="3">The sequence shown here is derived from an EMBL/GenBank/DDBJ whole genome shotgun (WGS) entry which is preliminary data.</text>
</comment>
<gene>
    <name evidence="3" type="ORF">PYX00_008462</name>
</gene>
<proteinExistence type="predicted"/>
<accession>A0AAW2HPI1</accession>
<dbReference type="CDD" id="cd01650">
    <property type="entry name" value="RT_nLTR_like"/>
    <property type="match status" value="1"/>
</dbReference>
<sequence length="546" mass="63715">MAEEMKKHFDKLLNPQLQSEQPQPTQTTEQEMTEPSIEEIRSTIKQLKNNKAPGENAIVAELLKAGGLSLETEIHRLITTIWKTEKIPERWNKAVIGPIFKKGDKTKTTNYRGISLLDVGYKILTTILHTRIQPYAEEIISENQCGFRKGKSKINHIFTVKQILEKNWEYNKTSHLILVDFKQAYDSVDRSRLWPTLVQLGIPIKYVRLIQMCYQDTQCKVRFQNEESTKFLVKNGLRQGDPLAPTLFNLALEAIMRQSDTTNTPDFNSPDDTTTLAFADDVVMISQSRNKLVEKCADFLGAAKQMGLLVNEEKTKYMCVTRQKRRTVDSTIPVNNYRFQEVESFKYLGVTLDNVNHTHKELEERMACANRRYFWILPILKSKNISHKSKITHYKTYLRPVLTYACETWTLTEGDRQKLGRFERKILRKIYGPILNANEQRFERRRREELESLYAEPNILSYVRSRRIEWIGHVRRATDSIMYRATFQQREGRRPRGRPRTRYVDSIKEDMARIDTQATIDHALDGEGWKELVMKAKVFNGPLSLD</sequence>